<organism evidence="3 4">
    <name type="scientific">Roseibacillus persicicus</name>
    <dbReference type="NCBI Taxonomy" id="454148"/>
    <lineage>
        <taxon>Bacteria</taxon>
        <taxon>Pseudomonadati</taxon>
        <taxon>Verrucomicrobiota</taxon>
        <taxon>Verrucomicrobiia</taxon>
        <taxon>Verrucomicrobiales</taxon>
        <taxon>Verrucomicrobiaceae</taxon>
        <taxon>Roseibacillus</taxon>
    </lineage>
</organism>
<reference evidence="3" key="2">
    <citation type="submission" date="2020-09" db="EMBL/GenBank/DDBJ databases">
        <authorList>
            <person name="Sun Q."/>
            <person name="Kim S."/>
        </authorList>
    </citation>
    <scope>NUCLEOTIDE SEQUENCE</scope>
    <source>
        <strain evidence="3">KCTC 12988</strain>
    </source>
</reference>
<dbReference type="PANTHER" id="PTHR42767">
    <property type="entry name" value="ENDO-BETA-1,6-GALACTANASE"/>
    <property type="match status" value="1"/>
</dbReference>
<dbReference type="PANTHER" id="PTHR42767:SF1">
    <property type="entry name" value="ENDO-BETA-1,6-GALACTANASE-LIKE DOMAIN-CONTAINING PROTEIN"/>
    <property type="match status" value="1"/>
</dbReference>
<reference evidence="3" key="1">
    <citation type="journal article" date="2014" name="Int. J. Syst. Evol. Microbiol.">
        <title>Complete genome sequence of Corynebacterium casei LMG S-19264T (=DSM 44701T), isolated from a smear-ripened cheese.</title>
        <authorList>
            <consortium name="US DOE Joint Genome Institute (JGI-PGF)"/>
            <person name="Walter F."/>
            <person name="Albersmeier A."/>
            <person name="Kalinowski J."/>
            <person name="Ruckert C."/>
        </authorList>
    </citation>
    <scope>NUCLEOTIDE SEQUENCE</scope>
    <source>
        <strain evidence="3">KCTC 12988</strain>
    </source>
</reference>
<feature type="domain" description="Ricin B lectin" evidence="1">
    <location>
        <begin position="891"/>
        <end position="961"/>
    </location>
</feature>
<dbReference type="InterPro" id="IPR039743">
    <property type="entry name" value="6GAL/EXGAL"/>
</dbReference>
<evidence type="ECO:0000313" key="4">
    <source>
        <dbReference type="Proteomes" id="UP000644507"/>
    </source>
</evidence>
<evidence type="ECO:0000259" key="2">
    <source>
        <dbReference type="Pfam" id="PF14587"/>
    </source>
</evidence>
<dbReference type="Pfam" id="PF14587">
    <property type="entry name" value="Glyco_hydr_30_2"/>
    <property type="match status" value="1"/>
</dbReference>
<dbReference type="CDD" id="cd00161">
    <property type="entry name" value="beta-trefoil_Ricin-like"/>
    <property type="match status" value="1"/>
</dbReference>
<dbReference type="InterPro" id="IPR000772">
    <property type="entry name" value="Ricin_B_lectin"/>
</dbReference>
<dbReference type="InterPro" id="IPR039514">
    <property type="entry name" value="6GAL-like"/>
</dbReference>
<proteinExistence type="predicted"/>
<dbReference type="Pfam" id="PF14200">
    <property type="entry name" value="RicinB_lectin_2"/>
    <property type="match status" value="1"/>
</dbReference>
<evidence type="ECO:0008006" key="5">
    <source>
        <dbReference type="Google" id="ProtNLM"/>
    </source>
</evidence>
<dbReference type="GO" id="GO:0004553">
    <property type="term" value="F:hydrolase activity, hydrolyzing O-glycosyl compounds"/>
    <property type="evidence" value="ECO:0007669"/>
    <property type="project" value="InterPro"/>
</dbReference>
<evidence type="ECO:0000259" key="1">
    <source>
        <dbReference type="Pfam" id="PF14200"/>
    </source>
</evidence>
<dbReference type="EMBL" id="BMXI01000001">
    <property type="protein sequence ID" value="GHC41777.1"/>
    <property type="molecule type" value="Genomic_DNA"/>
</dbReference>
<keyword evidence="4" id="KW-1185">Reference proteome</keyword>
<protein>
    <recommendedName>
        <fullName evidence="5">Ricin B lectin domain-containing protein</fullName>
    </recommendedName>
</protein>
<dbReference type="InterPro" id="IPR035992">
    <property type="entry name" value="Ricin_B-like_lectins"/>
</dbReference>
<dbReference type="AlphaFoldDB" id="A0A918TBN6"/>
<gene>
    <name evidence="3" type="ORF">GCM10007100_03280</name>
</gene>
<feature type="domain" description="Endo-beta-1,6-galactanase-like" evidence="2">
    <location>
        <begin position="140"/>
        <end position="499"/>
    </location>
</feature>
<dbReference type="InterPro" id="IPR017853">
    <property type="entry name" value="GH"/>
</dbReference>
<dbReference type="SUPFAM" id="SSF50370">
    <property type="entry name" value="Ricin B-like lectins"/>
    <property type="match status" value="1"/>
</dbReference>
<dbReference type="Proteomes" id="UP000644507">
    <property type="component" value="Unassembled WGS sequence"/>
</dbReference>
<accession>A0A918TBN6</accession>
<dbReference type="Gene3D" id="3.20.20.80">
    <property type="entry name" value="Glycosidases"/>
    <property type="match status" value="1"/>
</dbReference>
<evidence type="ECO:0000313" key="3">
    <source>
        <dbReference type="EMBL" id="GHC41777.1"/>
    </source>
</evidence>
<dbReference type="Gene3D" id="2.80.10.50">
    <property type="match status" value="1"/>
</dbReference>
<name>A0A918TBN6_9BACT</name>
<comment type="caution">
    <text evidence="3">The sequence shown here is derived from an EMBL/GenBank/DDBJ whole genome shotgun (WGS) entry which is preliminary data.</text>
</comment>
<sequence length="1147" mass="125829">MSASPSGFGISGGLSSSAVDDADGQLPADEFLTIQLSADDGLTGLDVIWTRGTVVLSGFTDDPVGNVGSYDAATQSWSIAQPWTGGSPVAYRFGNPDASKGATLSLTILDESTAGPQLSLLVVYAGDIPSDTPAAVVQTRLDQVHQHIDHFGGSMLWSIDPTENWDETVKESLALKLMSRAGGIGLSNLRFDFGGGDTGTGNQTAEPWSWRFPVALKDGPDEPFDWSRRAGQQWFLRRAADLGVDKLTLASISPPWWMTKNGRTFCSPEIGTTNLDPNKLEDYAEYLVDILTHFQENEGITFDDISPFNEPEYTWENGSQEGCRYTAADIIPLVQTLYEELEERGFEETTKIVHGDHANVAAMLDDELHNTYDGGVWGGGSNGVYGKYREYMKSLQGEPSVANLLAPVSSYHSYFTDSLQTLDSPLRDLLRQNAESLGVDVLQSEYSILGSYGPGRNLQMGPARHVARVMHRDLTRANSVGWNWWLSLSPHDYKDGLIYTDSRSAADTDAQLHESRVYHLIGHYSRFIRPGWHRIGAGTLDDLEGLLASAWTSPDQTEFALVVSNFGEADELLLLPQGDANSPSYVREWHPWITDRGRSLSPLSPAIGSITIPAQSIITLHGYASSSPFRLRTSITPSNRNPEPEEEITLVAHATWENGVYELPSKVPPGPWVFEPIDFVSTGCLEAGPHRLRRLSDGQYLTAAPDSSSTLFLSTTPSEQTAWEVFLSDANHIQLTHQPSGLNLHDTGQLLPSSGSLLEIQAVSIDASFDWDDGLGSNQTATLSTAISRWVGVRASVPGAMASGRCLISPDELPPSLSGLPEEITVRRGDPVQLRAQALHPSHPWRFRLVPADRDQVVISTSDSSLAMADPKGRTSEIWELVDAEDGRIWSTPEPGRICRIRSVQSDLYLQPDGENASRGDVLGTSAETGETSQWMVDETASSRYRLTHLGSGLVLNISGATGLPILWPDTGVGNDRFHFDSLDLEPATLRWSHRLGDAPAIQATPVNSTNYTVHANFEGNSVSATTRVTVQRTFSEWSLDWLGELAPEDDDRDLDGVPLLLEYARGSNPLAKDSTGWEQVELSSHTVSWVRNTEALGSWTIEQSENLEDWRPSELPLREFSDRLEIELSNTHEPSAYFRLRFQPTP</sequence>
<dbReference type="SUPFAM" id="SSF51445">
    <property type="entry name" value="(Trans)glycosidases"/>
    <property type="match status" value="1"/>
</dbReference>